<keyword evidence="2" id="KW-0328">Glycosyltransferase</keyword>
<keyword evidence="3" id="KW-0808">Transferase</keyword>
<dbReference type="EMBL" id="CM007385">
    <property type="protein sequence ID" value="ONK69525.1"/>
    <property type="molecule type" value="Genomic_DNA"/>
</dbReference>
<dbReference type="GO" id="GO:0016020">
    <property type="term" value="C:membrane"/>
    <property type="evidence" value="ECO:0007669"/>
    <property type="project" value="UniProtKB-SubCell"/>
</dbReference>
<evidence type="ECO:0000256" key="3">
    <source>
        <dbReference type="ARBA" id="ARBA00022679"/>
    </source>
</evidence>
<dbReference type="Pfam" id="PF02485">
    <property type="entry name" value="Branch"/>
    <property type="match status" value="1"/>
</dbReference>
<dbReference type="InterPro" id="IPR003406">
    <property type="entry name" value="Glyco_trans_14"/>
</dbReference>
<comment type="subcellular location">
    <subcellularLocation>
        <location evidence="1">Membrane</location>
        <topology evidence="1">Single-pass type II membrane protein</topology>
    </subcellularLocation>
</comment>
<evidence type="ECO:0000313" key="7">
    <source>
        <dbReference type="Proteomes" id="UP000243459"/>
    </source>
</evidence>
<sequence>MNKNSRVFFATQTRNTPDAFKLFTGSPWVILTRSFIEHCIISWDNLPRKLLMYFANVPYSTEAYFQTVICNTPQFRNTTVNHDLRFFLWDDPPKPNPVFLNRTHYKPMMKSGAAFARPFGEDESVLKKLDERVLRRSHNGVARGKWCSGLIGGEDDPCSSWGNVDEVEAGKWGRRLKSLVERIVSDERLALEQCKF</sequence>
<dbReference type="GO" id="GO:0015020">
    <property type="term" value="F:glucuronosyltransferase activity"/>
    <property type="evidence" value="ECO:0007669"/>
    <property type="project" value="InterPro"/>
</dbReference>
<reference evidence="7" key="1">
    <citation type="journal article" date="2017" name="Nat. Commun.">
        <title>The asparagus genome sheds light on the origin and evolution of a young Y chromosome.</title>
        <authorList>
            <person name="Harkess A."/>
            <person name="Zhou J."/>
            <person name="Xu C."/>
            <person name="Bowers J.E."/>
            <person name="Van der Hulst R."/>
            <person name="Ayyampalayam S."/>
            <person name="Mercati F."/>
            <person name="Riccardi P."/>
            <person name="McKain M.R."/>
            <person name="Kakrana A."/>
            <person name="Tang H."/>
            <person name="Ray J."/>
            <person name="Groenendijk J."/>
            <person name="Arikit S."/>
            <person name="Mathioni S.M."/>
            <person name="Nakano M."/>
            <person name="Shan H."/>
            <person name="Telgmann-Rauber A."/>
            <person name="Kanno A."/>
            <person name="Yue Z."/>
            <person name="Chen H."/>
            <person name="Li W."/>
            <person name="Chen Y."/>
            <person name="Xu X."/>
            <person name="Zhang Y."/>
            <person name="Luo S."/>
            <person name="Chen H."/>
            <person name="Gao J."/>
            <person name="Mao Z."/>
            <person name="Pires J.C."/>
            <person name="Luo M."/>
            <person name="Kudrna D."/>
            <person name="Wing R.A."/>
            <person name="Meyers B.C."/>
            <person name="Yi K."/>
            <person name="Kong H."/>
            <person name="Lavrijsen P."/>
            <person name="Sunseri F."/>
            <person name="Falavigna A."/>
            <person name="Ye Y."/>
            <person name="Leebens-Mack J.H."/>
            <person name="Chen G."/>
        </authorList>
    </citation>
    <scope>NUCLEOTIDE SEQUENCE [LARGE SCALE GENOMIC DNA]</scope>
    <source>
        <strain evidence="7">cv. DH0086</strain>
    </source>
</reference>
<organism evidence="6 7">
    <name type="scientific">Asparagus officinalis</name>
    <name type="common">Garden asparagus</name>
    <dbReference type="NCBI Taxonomy" id="4686"/>
    <lineage>
        <taxon>Eukaryota</taxon>
        <taxon>Viridiplantae</taxon>
        <taxon>Streptophyta</taxon>
        <taxon>Embryophyta</taxon>
        <taxon>Tracheophyta</taxon>
        <taxon>Spermatophyta</taxon>
        <taxon>Magnoliopsida</taxon>
        <taxon>Liliopsida</taxon>
        <taxon>Asparagales</taxon>
        <taxon>Asparagaceae</taxon>
        <taxon>Asparagoideae</taxon>
        <taxon>Asparagus</taxon>
    </lineage>
</organism>
<dbReference type="OMA" id="CHEFHNT"/>
<evidence type="ECO:0000256" key="4">
    <source>
        <dbReference type="ARBA" id="ARBA00023136"/>
    </source>
</evidence>
<keyword evidence="4" id="KW-0472">Membrane</keyword>
<evidence type="ECO:0000256" key="1">
    <source>
        <dbReference type="ARBA" id="ARBA00004606"/>
    </source>
</evidence>
<keyword evidence="7" id="KW-1185">Reference proteome</keyword>
<name>A0A5P1EU04_ASPOF</name>
<accession>A0A5P1EU04</accession>
<proteinExistence type="predicted"/>
<protein>
    <submittedName>
        <fullName evidence="6">Uncharacterized protein</fullName>
    </submittedName>
</protein>
<gene>
    <name evidence="6" type="ORF">A4U43_C05F23900</name>
</gene>
<keyword evidence="5" id="KW-0325">Glycoprotein</keyword>
<dbReference type="AlphaFoldDB" id="A0A5P1EU04"/>
<evidence type="ECO:0000256" key="2">
    <source>
        <dbReference type="ARBA" id="ARBA00022676"/>
    </source>
</evidence>
<dbReference type="Gramene" id="ONK69525">
    <property type="protein sequence ID" value="ONK69525"/>
    <property type="gene ID" value="A4U43_C05F23900"/>
</dbReference>
<dbReference type="Proteomes" id="UP000243459">
    <property type="component" value="Chromosome 5"/>
</dbReference>
<dbReference type="PANTHER" id="PTHR45719:SF39">
    <property type="entry name" value="OS04G0301700 PROTEIN"/>
    <property type="match status" value="1"/>
</dbReference>
<evidence type="ECO:0000313" key="6">
    <source>
        <dbReference type="EMBL" id="ONK69525.1"/>
    </source>
</evidence>
<dbReference type="InterPro" id="IPR044610">
    <property type="entry name" value="GLCAT14A/B/C"/>
</dbReference>
<evidence type="ECO:0000256" key="5">
    <source>
        <dbReference type="ARBA" id="ARBA00023180"/>
    </source>
</evidence>
<dbReference type="PANTHER" id="PTHR45719">
    <property type="entry name" value="GLYCOSYLTRANSFERASE"/>
    <property type="match status" value="1"/>
</dbReference>